<dbReference type="EMBL" id="JAPVEB010000010">
    <property type="protein sequence ID" value="KAJ5255669.1"/>
    <property type="molecule type" value="Genomic_DNA"/>
</dbReference>
<evidence type="ECO:0000313" key="2">
    <source>
        <dbReference type="Proteomes" id="UP001220256"/>
    </source>
</evidence>
<accession>A0ABQ8W4Q9</accession>
<gene>
    <name evidence="1" type="ORF">N7505_010820</name>
</gene>
<evidence type="ECO:0000313" key="1">
    <source>
        <dbReference type="EMBL" id="KAJ5255669.1"/>
    </source>
</evidence>
<keyword evidence="2" id="KW-1185">Reference proteome</keyword>
<comment type="caution">
    <text evidence="1">The sequence shown here is derived from an EMBL/GenBank/DDBJ whole genome shotgun (WGS) entry which is preliminary data.</text>
</comment>
<proteinExistence type="predicted"/>
<reference evidence="1 2" key="1">
    <citation type="journal article" date="2023" name="IMA Fungus">
        <title>Comparative genomic study of the Penicillium genus elucidates a diverse pangenome and 15 lateral gene transfer events.</title>
        <authorList>
            <person name="Petersen C."/>
            <person name="Sorensen T."/>
            <person name="Nielsen M.R."/>
            <person name="Sondergaard T.E."/>
            <person name="Sorensen J.L."/>
            <person name="Fitzpatrick D.A."/>
            <person name="Frisvad J.C."/>
            <person name="Nielsen K.L."/>
        </authorList>
    </citation>
    <scope>NUCLEOTIDE SEQUENCE [LARGE SCALE GENOMIC DNA]</scope>
    <source>
        <strain evidence="1 2">IBT 3361</strain>
    </source>
</reference>
<dbReference type="Proteomes" id="UP001220256">
    <property type="component" value="Unassembled WGS sequence"/>
</dbReference>
<organism evidence="1 2">
    <name type="scientific">Penicillium chrysogenum</name>
    <name type="common">Penicillium notatum</name>
    <dbReference type="NCBI Taxonomy" id="5076"/>
    <lineage>
        <taxon>Eukaryota</taxon>
        <taxon>Fungi</taxon>
        <taxon>Dikarya</taxon>
        <taxon>Ascomycota</taxon>
        <taxon>Pezizomycotina</taxon>
        <taxon>Eurotiomycetes</taxon>
        <taxon>Eurotiomycetidae</taxon>
        <taxon>Eurotiales</taxon>
        <taxon>Aspergillaceae</taxon>
        <taxon>Penicillium</taxon>
        <taxon>Penicillium chrysogenum species complex</taxon>
    </lineage>
</organism>
<protein>
    <submittedName>
        <fullName evidence="1">Uncharacterized protein</fullName>
    </submittedName>
</protein>
<feature type="non-terminal residue" evidence="1">
    <location>
        <position position="1"/>
    </location>
</feature>
<name>A0ABQ8W4Q9_PENCH</name>
<sequence>GVGNEWPSCALAWVPSWQLSSISDLFSVTSFKGLPEACAEAAVPVLCFCHCSGVRPVAHDFRPPHNSLAFEAPILFSLKYLSVHNSEFLWGRGKTST</sequence>